<name>A0A5E8BD07_9ASCO</name>
<dbReference type="OrthoDB" id="420264at2759"/>
<comment type="similarity">
    <text evidence="2">Belongs to the sirtuin family. Class I subfamily.</text>
</comment>
<dbReference type="GO" id="GO:0046872">
    <property type="term" value="F:metal ion binding"/>
    <property type="evidence" value="ECO:0007669"/>
    <property type="project" value="UniProtKB-KW"/>
</dbReference>
<dbReference type="InterPro" id="IPR026591">
    <property type="entry name" value="Sirtuin_cat_small_dom_sf"/>
</dbReference>
<evidence type="ECO:0000256" key="7">
    <source>
        <dbReference type="PROSITE-ProRule" id="PRU00236"/>
    </source>
</evidence>
<feature type="compositionally biased region" description="Low complexity" evidence="8">
    <location>
        <begin position="78"/>
        <end position="88"/>
    </location>
</feature>
<evidence type="ECO:0000256" key="2">
    <source>
        <dbReference type="ARBA" id="ARBA00006924"/>
    </source>
</evidence>
<feature type="region of interest" description="Disordered" evidence="8">
    <location>
        <begin position="652"/>
        <end position="674"/>
    </location>
</feature>
<evidence type="ECO:0000256" key="3">
    <source>
        <dbReference type="ARBA" id="ARBA00022679"/>
    </source>
</evidence>
<protein>
    <recommendedName>
        <fullName evidence="9">Deacetylase sirtuin-type domain-containing protein</fullName>
    </recommendedName>
</protein>
<evidence type="ECO:0000313" key="10">
    <source>
        <dbReference type="EMBL" id="VVT47372.1"/>
    </source>
</evidence>
<dbReference type="RefSeq" id="XP_031852290.1">
    <property type="nucleotide sequence ID" value="XM_031996399.1"/>
</dbReference>
<evidence type="ECO:0000259" key="9">
    <source>
        <dbReference type="PROSITE" id="PS50305"/>
    </source>
</evidence>
<dbReference type="PROSITE" id="PS50305">
    <property type="entry name" value="SIRTUIN"/>
    <property type="match status" value="1"/>
</dbReference>
<dbReference type="Gene3D" id="3.30.1600.10">
    <property type="entry name" value="SIR2/SIRT2 'Small Domain"/>
    <property type="match status" value="2"/>
</dbReference>
<gene>
    <name evidence="10" type="ORF">SAPINGB_P001678</name>
</gene>
<keyword evidence="11" id="KW-1185">Reference proteome</keyword>
<evidence type="ECO:0000313" key="11">
    <source>
        <dbReference type="Proteomes" id="UP000398389"/>
    </source>
</evidence>
<feature type="binding site" evidence="7">
    <location>
        <position position="573"/>
    </location>
    <ligand>
        <name>Zn(2+)</name>
        <dbReference type="ChEBI" id="CHEBI:29105"/>
    </ligand>
</feature>
<feature type="compositionally biased region" description="Low complexity" evidence="8">
    <location>
        <begin position="1"/>
        <end position="21"/>
    </location>
</feature>
<accession>A0A5E8BD07</accession>
<dbReference type="PANTHER" id="PTHR11085">
    <property type="entry name" value="NAD-DEPENDENT PROTEIN DEACYLASE SIRTUIN-5, MITOCHONDRIAL-RELATED"/>
    <property type="match status" value="1"/>
</dbReference>
<feature type="binding site" evidence="7">
    <location>
        <position position="549"/>
    </location>
    <ligand>
        <name>Zn(2+)</name>
        <dbReference type="ChEBI" id="CHEBI:29105"/>
    </ligand>
</feature>
<dbReference type="GeneID" id="43580499"/>
<evidence type="ECO:0000256" key="1">
    <source>
        <dbReference type="ARBA" id="ARBA00001947"/>
    </source>
</evidence>
<dbReference type="Proteomes" id="UP000398389">
    <property type="component" value="Unassembled WGS sequence"/>
</dbReference>
<dbReference type="Pfam" id="PF02146">
    <property type="entry name" value="SIR2"/>
    <property type="match status" value="1"/>
</dbReference>
<evidence type="ECO:0000256" key="8">
    <source>
        <dbReference type="SAM" id="MobiDB-lite"/>
    </source>
</evidence>
<dbReference type="Gene3D" id="3.40.50.1220">
    <property type="entry name" value="TPP-binding domain"/>
    <property type="match status" value="2"/>
</dbReference>
<evidence type="ECO:0000256" key="6">
    <source>
        <dbReference type="ARBA" id="ARBA00023027"/>
    </source>
</evidence>
<dbReference type="InterPro" id="IPR050134">
    <property type="entry name" value="NAD-dep_sirtuin_deacylases"/>
</dbReference>
<feature type="compositionally biased region" description="Basic and acidic residues" evidence="8">
    <location>
        <begin position="34"/>
        <end position="45"/>
    </location>
</feature>
<feature type="region of interest" description="Disordered" evidence="8">
    <location>
        <begin position="813"/>
        <end position="838"/>
    </location>
</feature>
<feature type="compositionally biased region" description="Acidic residues" evidence="8">
    <location>
        <begin position="615"/>
        <end position="624"/>
    </location>
</feature>
<dbReference type="GO" id="GO:0046970">
    <property type="term" value="F:histone H4K16 deacetylase activity, NAD-dependent"/>
    <property type="evidence" value="ECO:0007669"/>
    <property type="project" value="TreeGrafter"/>
</dbReference>
<dbReference type="GO" id="GO:0005634">
    <property type="term" value="C:nucleus"/>
    <property type="evidence" value="ECO:0007669"/>
    <property type="project" value="TreeGrafter"/>
</dbReference>
<keyword evidence="3" id="KW-0808">Transferase</keyword>
<feature type="compositionally biased region" description="Polar residues" evidence="8">
    <location>
        <begin position="663"/>
        <end position="674"/>
    </location>
</feature>
<feature type="domain" description="Deacetylase sirtuin-type" evidence="9">
    <location>
        <begin position="414"/>
        <end position="781"/>
    </location>
</feature>
<comment type="cofactor">
    <cofactor evidence="1">
        <name>Zn(2+)</name>
        <dbReference type="ChEBI" id="CHEBI:29105"/>
    </cofactor>
</comment>
<reference evidence="10 11" key="1">
    <citation type="submission" date="2019-09" db="EMBL/GenBank/DDBJ databases">
        <authorList>
            <person name="Brejova B."/>
        </authorList>
    </citation>
    <scope>NUCLEOTIDE SEQUENCE [LARGE SCALE GENOMIC DNA]</scope>
</reference>
<feature type="region of interest" description="Disordered" evidence="8">
    <location>
        <begin position="242"/>
        <end position="301"/>
    </location>
</feature>
<feature type="active site" description="Proton acceptor" evidence="7">
    <location>
        <position position="541"/>
    </location>
</feature>
<keyword evidence="6" id="KW-0520">NAD</keyword>
<feature type="binding site" evidence="7">
    <location>
        <position position="552"/>
    </location>
    <ligand>
        <name>Zn(2+)</name>
        <dbReference type="ChEBI" id="CHEBI:29105"/>
    </ligand>
</feature>
<feature type="compositionally biased region" description="Basic and acidic residues" evidence="8">
    <location>
        <begin position="824"/>
        <end position="838"/>
    </location>
</feature>
<dbReference type="GO" id="GO:0070403">
    <property type="term" value="F:NAD+ binding"/>
    <property type="evidence" value="ECO:0007669"/>
    <property type="project" value="InterPro"/>
</dbReference>
<keyword evidence="4 7" id="KW-0479">Metal-binding</keyword>
<feature type="region of interest" description="Disordered" evidence="8">
    <location>
        <begin position="1"/>
        <end position="96"/>
    </location>
</feature>
<proteinExistence type="inferred from homology"/>
<dbReference type="InterPro" id="IPR003000">
    <property type="entry name" value="Sirtuin"/>
</dbReference>
<feature type="compositionally biased region" description="Low complexity" evidence="8">
    <location>
        <begin position="128"/>
        <end position="154"/>
    </location>
</feature>
<evidence type="ECO:0000256" key="4">
    <source>
        <dbReference type="ARBA" id="ARBA00022723"/>
    </source>
</evidence>
<sequence>MSSSSSAAVPAPVPTPASAGPEVPTQPSDLPDPVPHESRSRDFSPHRAFKRPRLMDSITTSSSALPSVVQSPADSNGSSSSSSSSSSSTPDSRTKALVAELTRQYFGSKKLDSHLPIPAFNFSPKAPADSANSSSSSLSYSSSTSLDSSDLSDISSDTITTATAILKDPPPVISSFKVVRIRAPQNKHIIETGEPNFVKIFDAPLEETSVAPPQPHKRKPRTNSEGYISVPAILNTISERLKKSQNSEAEQEDGDDDENDQEDEQEEDDDEEEETNNEEEEEQENEEEEEEDDEEEDEDEEFFSYDPKVDMGHDALLEYMQNQLNNGNPVDKATLRVEVSDKLARELKMFLWMNGPYSFIQKYVNSPLSKATLGEILASLSFPLPESLVTRTRRELLTSLVILAVQYTVMPRKRLFKDLTIKSLVDIIDKAQNIIVLTGAGISTSLGIPDFRSKSGLYNKLAYLGLSDPQEVFDLGIFRQDPSIFYSIAKEILPVTTRFSPTHAFIKLLQDKGKLLRNYTQNIDNLEHYAGIRADKLVQCHGSFASATCQSCGYRTKGENLFEDIRNQIVSRCPKCKSAAAASLAAENKKKGAQQKDSKKGGNGSSRWVEKPGDTDDDDDEDDATGTSVTGINIGKRVYGILDPRNTSNVKYEPYALPDRGTRSNSPNSSGEGTTLNVTAAMRRSATFGVMKPDITFFGEPLPHTFEDTLIGGDADRCDLLLCMGTSLKVSPVSETVRIVPPSVVQVYVSKTMITHNEFDLTLLGACDDVVEHLCNKLHWKLDHPMAASIDFTPYIERKLELAAYEFHEHPKDAPKLVETGASEGDKSEVKVKKERDVPVTQRSLDSYFSSK</sequence>
<dbReference type="AlphaFoldDB" id="A0A5E8BD07"/>
<feature type="region of interest" description="Disordered" evidence="8">
    <location>
        <begin position="586"/>
        <end position="629"/>
    </location>
</feature>
<dbReference type="SUPFAM" id="SSF52467">
    <property type="entry name" value="DHS-like NAD/FAD-binding domain"/>
    <property type="match status" value="1"/>
</dbReference>
<feature type="compositionally biased region" description="Acidic residues" evidence="8">
    <location>
        <begin position="249"/>
        <end position="301"/>
    </location>
</feature>
<feature type="compositionally biased region" description="Polar residues" evidence="8">
    <location>
        <begin position="57"/>
        <end position="77"/>
    </location>
</feature>
<evidence type="ECO:0000256" key="5">
    <source>
        <dbReference type="ARBA" id="ARBA00022833"/>
    </source>
</evidence>
<organism evidence="10 11">
    <name type="scientific">Magnusiomyces paraingens</name>
    <dbReference type="NCBI Taxonomy" id="2606893"/>
    <lineage>
        <taxon>Eukaryota</taxon>
        <taxon>Fungi</taxon>
        <taxon>Dikarya</taxon>
        <taxon>Ascomycota</taxon>
        <taxon>Saccharomycotina</taxon>
        <taxon>Dipodascomycetes</taxon>
        <taxon>Dipodascales</taxon>
        <taxon>Dipodascaceae</taxon>
        <taxon>Magnusiomyces</taxon>
    </lineage>
</organism>
<feature type="region of interest" description="Disordered" evidence="8">
    <location>
        <begin position="113"/>
        <end position="154"/>
    </location>
</feature>
<dbReference type="InterPro" id="IPR026590">
    <property type="entry name" value="Ssirtuin_cat_dom"/>
</dbReference>
<feature type="compositionally biased region" description="Basic and acidic residues" evidence="8">
    <location>
        <begin position="587"/>
        <end position="600"/>
    </location>
</feature>
<dbReference type="EMBL" id="CABVLU010000001">
    <property type="protein sequence ID" value="VVT47372.1"/>
    <property type="molecule type" value="Genomic_DNA"/>
</dbReference>
<dbReference type="PANTHER" id="PTHR11085:SF9">
    <property type="entry name" value="NAD-DEPENDENT PROTEIN DEACETYLASE SIRTUIN-1"/>
    <property type="match status" value="1"/>
</dbReference>
<dbReference type="InterPro" id="IPR029035">
    <property type="entry name" value="DHS-like_NAD/FAD-binding_dom"/>
</dbReference>
<keyword evidence="5 7" id="KW-0862">Zinc</keyword>
<feature type="binding site" evidence="7">
    <location>
        <position position="576"/>
    </location>
    <ligand>
        <name>Zn(2+)</name>
        <dbReference type="ChEBI" id="CHEBI:29105"/>
    </ligand>
</feature>
<feature type="region of interest" description="Disordered" evidence="8">
    <location>
        <begin position="208"/>
        <end position="229"/>
    </location>
</feature>